<dbReference type="Proteomes" id="UP000706525">
    <property type="component" value="Unassembled WGS sequence"/>
</dbReference>
<dbReference type="HAMAP" id="MF_00710">
    <property type="entry name" value="Malonate_deCO2ase_dsu"/>
    <property type="match status" value="1"/>
</dbReference>
<dbReference type="InterPro" id="IPR023439">
    <property type="entry name" value="Mal_deCO2ase/Cit_lyase_ACP"/>
</dbReference>
<comment type="caution">
    <text evidence="5">The sequence shown here is derived from an EMBL/GenBank/DDBJ whole genome shotgun (WGS) entry which is preliminary data.</text>
</comment>
<evidence type="ECO:0000313" key="5">
    <source>
        <dbReference type="EMBL" id="CAG9181501.1"/>
    </source>
</evidence>
<keyword evidence="6" id="KW-1185">Reference proteome</keyword>
<evidence type="ECO:0000313" key="6">
    <source>
        <dbReference type="Proteomes" id="UP000706525"/>
    </source>
</evidence>
<accession>A0ABM8XMQ3</accession>
<evidence type="ECO:0000256" key="2">
    <source>
        <dbReference type="ARBA" id="ARBA00022490"/>
    </source>
</evidence>
<dbReference type="Pfam" id="PF06857">
    <property type="entry name" value="ACP"/>
    <property type="match status" value="1"/>
</dbReference>
<protein>
    <recommendedName>
        <fullName evidence="4">Malonate decarboxylase acyl carrier protein</fullName>
    </recommendedName>
</protein>
<evidence type="ECO:0000256" key="1">
    <source>
        <dbReference type="ARBA" id="ARBA00004496"/>
    </source>
</evidence>
<dbReference type="InterPro" id="IPR009662">
    <property type="entry name" value="Malonate_deCO2ase_dsu"/>
</dbReference>
<keyword evidence="3" id="KW-0597">Phosphoprotein</keyword>
<reference evidence="5 6" key="1">
    <citation type="submission" date="2021-08" db="EMBL/GenBank/DDBJ databases">
        <authorList>
            <person name="Peeters C."/>
        </authorList>
    </citation>
    <scope>NUCLEOTIDE SEQUENCE [LARGE SCALE GENOMIC DNA]</scope>
    <source>
        <strain evidence="5 6">LMG 32289</strain>
    </source>
</reference>
<comment type="subcellular location">
    <subcellularLocation>
        <location evidence="1">Cytoplasm</location>
    </subcellularLocation>
</comment>
<dbReference type="EMBL" id="CAJZAG010000010">
    <property type="protein sequence ID" value="CAG9181501.1"/>
    <property type="molecule type" value="Genomic_DNA"/>
</dbReference>
<dbReference type="NCBIfam" id="NF002293">
    <property type="entry name" value="PRK01220.1"/>
    <property type="match status" value="1"/>
</dbReference>
<evidence type="ECO:0000256" key="4">
    <source>
        <dbReference type="NCBIfam" id="TIGR03130"/>
    </source>
</evidence>
<keyword evidence="2" id="KW-0963">Cytoplasm</keyword>
<dbReference type="RefSeq" id="WP_223993416.1">
    <property type="nucleotide sequence ID" value="NZ_CAJZAG010000010.1"/>
</dbReference>
<name>A0ABM8XMQ3_9BURK</name>
<proteinExistence type="inferred from homology"/>
<evidence type="ECO:0000256" key="3">
    <source>
        <dbReference type="ARBA" id="ARBA00022553"/>
    </source>
</evidence>
<dbReference type="NCBIfam" id="TIGR03130">
    <property type="entry name" value="malonate_delta"/>
    <property type="match status" value="1"/>
</dbReference>
<gene>
    <name evidence="5" type="primary">mdcC</name>
    <name evidence="5" type="ORF">LMG32289_04846</name>
</gene>
<sequence length="108" mass="11523">MERLQFEYPAGEPTTQRVLVGVVGSGDLEVLIEPGEAGKTAIDVTTSVDGYGKVWDAQLSRVFRAEPRVAMRIRIHDFGATPGVVGMRLAEAFEQLDATSGGTGKEAS</sequence>
<organism evidence="5 6">
    <name type="scientific">Cupriavidus pampae</name>
    <dbReference type="NCBI Taxonomy" id="659251"/>
    <lineage>
        <taxon>Bacteria</taxon>
        <taxon>Pseudomonadati</taxon>
        <taxon>Pseudomonadota</taxon>
        <taxon>Betaproteobacteria</taxon>
        <taxon>Burkholderiales</taxon>
        <taxon>Burkholderiaceae</taxon>
        <taxon>Cupriavidus</taxon>
    </lineage>
</organism>